<dbReference type="RefSeq" id="WP_069709812.1">
    <property type="nucleotide sequence ID" value="NZ_CP017077.1"/>
</dbReference>
<dbReference type="InterPro" id="IPR000415">
    <property type="entry name" value="Nitroreductase-like"/>
</dbReference>
<keyword evidence="3 5" id="KW-0521">NADP</keyword>
<keyword evidence="5" id="KW-0520">NAD</keyword>
<accession>A0A1D8AED4</accession>
<keyword evidence="8" id="KW-1185">Reference proteome</keyword>
<protein>
    <recommendedName>
        <fullName evidence="5">Putative NADH dehydrogenase/NAD(P)H nitroreductase BES08_26515</fullName>
        <ecNumber evidence="5">1.-.-.-</ecNumber>
    </recommendedName>
</protein>
<dbReference type="EMBL" id="CP017077">
    <property type="protein sequence ID" value="AOR80425.1"/>
    <property type="molecule type" value="Genomic_DNA"/>
</dbReference>
<comment type="cofactor">
    <cofactor evidence="5">
        <name>FMN</name>
        <dbReference type="ChEBI" id="CHEBI:58210"/>
    </cofactor>
</comment>
<proteinExistence type="inferred from homology"/>
<dbReference type="SUPFAM" id="SSF55469">
    <property type="entry name" value="FMN-dependent nitroreductase-like"/>
    <property type="match status" value="1"/>
</dbReference>
<comment type="similarity">
    <text evidence="5">Belongs to the nitroreductase family. HadB/RutE subfamily.</text>
</comment>
<evidence type="ECO:0000256" key="5">
    <source>
        <dbReference type="HAMAP-Rule" id="MF_01204"/>
    </source>
</evidence>
<evidence type="ECO:0000313" key="8">
    <source>
        <dbReference type="Proteomes" id="UP000094626"/>
    </source>
</evidence>
<dbReference type="HAMAP" id="MF_01204">
    <property type="entry name" value="Oxidoreductase_RutE_HadB"/>
    <property type="match status" value="1"/>
</dbReference>
<evidence type="ECO:0000256" key="1">
    <source>
        <dbReference type="ARBA" id="ARBA00022630"/>
    </source>
</evidence>
<dbReference type="EC" id="1.-.-.-" evidence="5"/>
<organism evidence="7 8">
    <name type="scientific">Novosphingobium resinovorum</name>
    <dbReference type="NCBI Taxonomy" id="158500"/>
    <lineage>
        <taxon>Bacteria</taxon>
        <taxon>Pseudomonadati</taxon>
        <taxon>Pseudomonadota</taxon>
        <taxon>Alphaproteobacteria</taxon>
        <taxon>Sphingomonadales</taxon>
        <taxon>Sphingomonadaceae</taxon>
        <taxon>Novosphingobium</taxon>
    </lineage>
</organism>
<evidence type="ECO:0000259" key="6">
    <source>
        <dbReference type="Pfam" id="PF00881"/>
    </source>
</evidence>
<evidence type="ECO:0000313" key="7">
    <source>
        <dbReference type="EMBL" id="AOR80425.1"/>
    </source>
</evidence>
<reference evidence="8" key="1">
    <citation type="journal article" date="2017" name="J. Biotechnol.">
        <title>Complete genome sequence of Novosphingobium resinovorum SA1, a versatile xenobiotic-degrading bacterium capable of utilizing sulfanilic acid.</title>
        <authorList>
            <person name="Hegedus B."/>
            <person name="Kos P.B."/>
            <person name="Balint B."/>
            <person name="Maroti G."/>
            <person name="Gan H.M."/>
            <person name="Perei K."/>
            <person name="Rakhely G."/>
        </authorList>
    </citation>
    <scope>NUCLEOTIDE SEQUENCE [LARGE SCALE GENOMIC DNA]</scope>
    <source>
        <strain evidence="8">SA1</strain>
    </source>
</reference>
<name>A0A1D8AED4_9SPHN</name>
<evidence type="ECO:0000256" key="4">
    <source>
        <dbReference type="ARBA" id="ARBA00023002"/>
    </source>
</evidence>
<dbReference type="GO" id="GO:0016491">
    <property type="term" value="F:oxidoreductase activity"/>
    <property type="evidence" value="ECO:0007669"/>
    <property type="project" value="UniProtKB-UniRule"/>
</dbReference>
<geneLocation type="plasmid" evidence="7 8">
    <name>pSA2</name>
</geneLocation>
<dbReference type="KEGG" id="nre:BES08_26515"/>
<dbReference type="Gene3D" id="3.40.109.10">
    <property type="entry name" value="NADH Oxidase"/>
    <property type="match status" value="1"/>
</dbReference>
<keyword evidence="4 5" id="KW-0560">Oxidoreductase</keyword>
<dbReference type="Pfam" id="PF00881">
    <property type="entry name" value="Nitroreductase"/>
    <property type="match status" value="1"/>
</dbReference>
<dbReference type="Proteomes" id="UP000094626">
    <property type="component" value="Plasmid pSA2"/>
</dbReference>
<dbReference type="OrthoDB" id="9784375at2"/>
<keyword evidence="1 5" id="KW-0285">Flavoprotein</keyword>
<feature type="domain" description="Nitroreductase" evidence="6">
    <location>
        <begin position="26"/>
        <end position="182"/>
    </location>
</feature>
<dbReference type="NCBIfam" id="NF003768">
    <property type="entry name" value="PRK05365.1"/>
    <property type="match status" value="1"/>
</dbReference>
<dbReference type="PANTHER" id="PTHR43543:SF1">
    <property type="entry name" value="MALONIC SEMIALDEHYDE REDUCTASE RUTE-RELATED"/>
    <property type="match status" value="1"/>
</dbReference>
<evidence type="ECO:0000256" key="2">
    <source>
        <dbReference type="ARBA" id="ARBA00022643"/>
    </source>
</evidence>
<dbReference type="InterPro" id="IPR029479">
    <property type="entry name" value="Nitroreductase"/>
</dbReference>
<dbReference type="CDD" id="cd02148">
    <property type="entry name" value="RutE-like"/>
    <property type="match status" value="1"/>
</dbReference>
<keyword evidence="7" id="KW-0614">Plasmid</keyword>
<gene>
    <name evidence="7" type="ORF">BES08_26515</name>
</gene>
<evidence type="ECO:0000256" key="3">
    <source>
        <dbReference type="ARBA" id="ARBA00022857"/>
    </source>
</evidence>
<dbReference type="AlphaFoldDB" id="A0A1D8AED4"/>
<dbReference type="InterPro" id="IPR050461">
    <property type="entry name" value="Nitroreductase_HadB/RutE"/>
</dbReference>
<sequence>MTVTADPLDAAPLDAATMDRLFLQARSHNAWTDRRVDDRTVRALYDLARWGPTAANGNPGRFVFVRSAAAKQRLLPHVNPGNVDKVATAPCTVIIAGDTRFHELFPKLFPARDMRAAFEGKPALIEETVARSSTLQGAYLMIAARLLGLDCGPMSGFDKAGLDAEFFPDGRWRSNFLCNIGYGDAQGLFPRNPRLDFEEACLDL</sequence>
<dbReference type="InterPro" id="IPR023936">
    <property type="entry name" value="RutE-like"/>
</dbReference>
<keyword evidence="2 5" id="KW-0288">FMN</keyword>
<dbReference type="PANTHER" id="PTHR43543">
    <property type="entry name" value="MALONIC SEMIALDEHYDE REDUCTASE RUTE-RELATED"/>
    <property type="match status" value="1"/>
</dbReference>